<dbReference type="PANTHER" id="PTHR46173">
    <property type="entry name" value="CCA TRNA NUCLEOTIDYLTRANSFERASE 1, MITOCHONDRIAL"/>
    <property type="match status" value="1"/>
</dbReference>
<dbReference type="Gene3D" id="1.10.3090.10">
    <property type="entry name" value="cca-adding enzyme, domain 2"/>
    <property type="match status" value="1"/>
</dbReference>
<accession>A0A2P2E9G2</accession>
<dbReference type="SUPFAM" id="SSF81301">
    <property type="entry name" value="Nucleotidyltransferase"/>
    <property type="match status" value="1"/>
</dbReference>
<dbReference type="RefSeq" id="WP_108984572.1">
    <property type="nucleotide sequence ID" value="NZ_BFBR01000003.1"/>
</dbReference>
<dbReference type="GO" id="GO:0046872">
    <property type="term" value="F:metal ion binding"/>
    <property type="evidence" value="ECO:0007669"/>
    <property type="project" value="UniProtKB-KW"/>
</dbReference>
<keyword evidence="4 11" id="KW-0548">Nucleotidyltransferase</keyword>
<reference evidence="11" key="1">
    <citation type="journal article" date="2018" name="Genome Announc.">
        <title>Draft Genome Sequence of "Candidatus Phycosocius bacilliformis," an Alphaproteobacterial Ectosymbiont of the Hydrocarbon-Producing Green Alga Botryococcus braunii.</title>
        <authorList>
            <person name="Tanabe Y."/>
            <person name="Yamaguchi H."/>
            <person name="Watanabe M.M."/>
        </authorList>
    </citation>
    <scope>NUCLEOTIDE SEQUENCE [LARGE SCALE GENOMIC DNA]</scope>
    <source>
        <strain evidence="11">BOTRYCO-2</strain>
    </source>
</reference>
<proteinExistence type="inferred from homology"/>
<sequence>MSGFSLAQHALVRNPDAQKVLGVLNGVEPDCARLVGGCVRDAVLGRSAHDLDIATQLEPEAVMAALQAAGIAFAPTGLAHGTVTAIPSGKPVEVTTLRRDLSTDGRHAEIAFTRDWAADAARRDLTMNALYCDAAGQVHDPMGTGLADARAGRVRFVGDADSRVQEDYLRILRFFRFHAFYGKGPLDPQALAACARHRDGITRLSVERVWHELKRLLGASNPGPVVEAMAQTGILPVVLPEAHGLSVFRHLLEIDTSLFLEPDPLQRLMGLLPRDPTAVAGLASRLKLSKAEADRLLAWAGDETRIVSYLSAREVRRALYWLGEQLYLDRVRLAWAEDAEPRRTSQWRAMIALASGFVAPRFPVSGEQVLAAGARHGPAVGQILRELERWWVDQDFTEDEMGLVERLKALVQALG</sequence>
<keyword evidence="5" id="KW-0479">Metal-binding</keyword>
<dbReference type="OrthoDB" id="9805698at2"/>
<dbReference type="AlphaFoldDB" id="A0A2P2E9G2"/>
<comment type="caution">
    <text evidence="11">The sequence shown here is derived from an EMBL/GenBank/DDBJ whole genome shotgun (WGS) entry which is preliminary data.</text>
</comment>
<evidence type="ECO:0000256" key="3">
    <source>
        <dbReference type="ARBA" id="ARBA00022694"/>
    </source>
</evidence>
<keyword evidence="2 8" id="KW-0808">Transferase</keyword>
<evidence type="ECO:0000259" key="10">
    <source>
        <dbReference type="Pfam" id="PF12627"/>
    </source>
</evidence>
<dbReference type="GO" id="GO:0008033">
    <property type="term" value="P:tRNA processing"/>
    <property type="evidence" value="ECO:0007669"/>
    <property type="project" value="UniProtKB-KW"/>
</dbReference>
<dbReference type="SUPFAM" id="SSF81891">
    <property type="entry name" value="Poly A polymerase C-terminal region-like"/>
    <property type="match status" value="1"/>
</dbReference>
<gene>
    <name evidence="11" type="primary">cca</name>
    <name evidence="11" type="ORF">PbB2_01375</name>
</gene>
<evidence type="ECO:0000256" key="5">
    <source>
        <dbReference type="ARBA" id="ARBA00022723"/>
    </source>
</evidence>
<name>A0A2P2E9G2_9PROT</name>
<dbReference type="Gene3D" id="3.30.460.10">
    <property type="entry name" value="Beta Polymerase, domain 2"/>
    <property type="match status" value="1"/>
</dbReference>
<dbReference type="Pfam" id="PF12627">
    <property type="entry name" value="PolyA_pol_RNAbd"/>
    <property type="match status" value="1"/>
</dbReference>
<keyword evidence="12" id="KW-1185">Reference proteome</keyword>
<dbReference type="InterPro" id="IPR002646">
    <property type="entry name" value="PolA_pol_head_dom"/>
</dbReference>
<dbReference type="InterPro" id="IPR032828">
    <property type="entry name" value="PolyA_RNA-bd"/>
</dbReference>
<evidence type="ECO:0000256" key="2">
    <source>
        <dbReference type="ARBA" id="ARBA00022679"/>
    </source>
</evidence>
<evidence type="ECO:0000256" key="4">
    <source>
        <dbReference type="ARBA" id="ARBA00022695"/>
    </source>
</evidence>
<evidence type="ECO:0000313" key="11">
    <source>
        <dbReference type="EMBL" id="GBF57706.1"/>
    </source>
</evidence>
<dbReference type="PANTHER" id="PTHR46173:SF1">
    <property type="entry name" value="CCA TRNA NUCLEOTIDYLTRANSFERASE 1, MITOCHONDRIAL"/>
    <property type="match status" value="1"/>
</dbReference>
<keyword evidence="6" id="KW-0547">Nucleotide-binding</keyword>
<dbReference type="InterPro" id="IPR043519">
    <property type="entry name" value="NT_sf"/>
</dbReference>
<dbReference type="GO" id="GO:0000049">
    <property type="term" value="F:tRNA binding"/>
    <property type="evidence" value="ECO:0007669"/>
    <property type="project" value="TreeGrafter"/>
</dbReference>
<keyword evidence="3" id="KW-0819">tRNA processing</keyword>
<comment type="similarity">
    <text evidence="8">Belongs to the tRNA nucleotidyltransferase/poly(A) polymerase family.</text>
</comment>
<evidence type="ECO:0000313" key="12">
    <source>
        <dbReference type="Proteomes" id="UP000245086"/>
    </source>
</evidence>
<evidence type="ECO:0000256" key="7">
    <source>
        <dbReference type="ARBA" id="ARBA00022842"/>
    </source>
</evidence>
<keyword evidence="7" id="KW-0460">Magnesium</keyword>
<dbReference type="GO" id="GO:0004810">
    <property type="term" value="F:CCA tRNA nucleotidyltransferase activity"/>
    <property type="evidence" value="ECO:0007669"/>
    <property type="project" value="UniProtKB-EC"/>
</dbReference>
<feature type="domain" description="Poly A polymerase head" evidence="9">
    <location>
        <begin position="32"/>
        <end position="155"/>
    </location>
</feature>
<comment type="cofactor">
    <cofactor evidence="1">
        <name>Mg(2+)</name>
        <dbReference type="ChEBI" id="CHEBI:18420"/>
    </cofactor>
</comment>
<evidence type="ECO:0000256" key="8">
    <source>
        <dbReference type="RuleBase" id="RU003953"/>
    </source>
</evidence>
<dbReference type="EC" id="2.7.7.72" evidence="11"/>
<evidence type="ECO:0000259" key="9">
    <source>
        <dbReference type="Pfam" id="PF01743"/>
    </source>
</evidence>
<organism evidence="11 12">
    <name type="scientific">Candidatus Phycosocius bacilliformis</name>
    <dbReference type="NCBI Taxonomy" id="1445552"/>
    <lineage>
        <taxon>Bacteria</taxon>
        <taxon>Pseudomonadati</taxon>
        <taxon>Pseudomonadota</taxon>
        <taxon>Alphaproteobacteria</taxon>
        <taxon>Caulobacterales</taxon>
        <taxon>Caulobacterales incertae sedis</taxon>
        <taxon>Candidatus Phycosocius</taxon>
    </lineage>
</organism>
<evidence type="ECO:0000256" key="1">
    <source>
        <dbReference type="ARBA" id="ARBA00001946"/>
    </source>
</evidence>
<dbReference type="InterPro" id="IPR050264">
    <property type="entry name" value="Bact_CCA-adding_enz_type3_sf"/>
</dbReference>
<protein>
    <submittedName>
        <fullName evidence="11">CCA-adding enzyme</fullName>
        <ecNumber evidence="11">2.7.7.72</ecNumber>
    </submittedName>
</protein>
<dbReference type="Pfam" id="PF01743">
    <property type="entry name" value="PolyA_pol"/>
    <property type="match status" value="1"/>
</dbReference>
<dbReference type="CDD" id="cd05398">
    <property type="entry name" value="NT_ClassII-CCAase"/>
    <property type="match status" value="1"/>
</dbReference>
<dbReference type="Proteomes" id="UP000245086">
    <property type="component" value="Unassembled WGS sequence"/>
</dbReference>
<dbReference type="GO" id="GO:0000166">
    <property type="term" value="F:nucleotide binding"/>
    <property type="evidence" value="ECO:0007669"/>
    <property type="project" value="UniProtKB-KW"/>
</dbReference>
<dbReference type="EMBL" id="BFBR01000003">
    <property type="protein sequence ID" value="GBF57706.1"/>
    <property type="molecule type" value="Genomic_DNA"/>
</dbReference>
<keyword evidence="8" id="KW-0694">RNA-binding</keyword>
<evidence type="ECO:0000256" key="6">
    <source>
        <dbReference type="ARBA" id="ARBA00022741"/>
    </source>
</evidence>
<feature type="domain" description="tRNA nucleotidyltransferase/poly(A) polymerase RNA and SrmB- binding" evidence="10">
    <location>
        <begin position="186"/>
        <end position="242"/>
    </location>
</feature>